<protein>
    <submittedName>
        <fullName evidence="1">Uncharacterized protein</fullName>
    </submittedName>
</protein>
<name>A0A3S3UBP3_9RHOB</name>
<gene>
    <name evidence="1" type="ORF">EP867_04705</name>
</gene>
<comment type="caution">
    <text evidence="1">The sequence shown here is derived from an EMBL/GenBank/DDBJ whole genome shotgun (WGS) entry which is preliminary data.</text>
</comment>
<reference evidence="1 2" key="1">
    <citation type="journal article" date="2015" name="Int. J. Syst. Evol. Microbiol.">
        <title>Gemmobacter intermedius sp. nov., isolated from a white stork (Ciconia ciconia).</title>
        <authorList>
            <person name="Kampfer P."/>
            <person name="Jerzak L."/>
            <person name="Wilharm G."/>
            <person name="Golke J."/>
            <person name="Busse H.J."/>
            <person name="Glaeser S.P."/>
        </authorList>
    </citation>
    <scope>NUCLEOTIDE SEQUENCE [LARGE SCALE GENOMIC DNA]</scope>
    <source>
        <strain evidence="1 2">119/4</strain>
    </source>
</reference>
<evidence type="ECO:0000313" key="2">
    <source>
        <dbReference type="Proteomes" id="UP000287168"/>
    </source>
</evidence>
<dbReference type="Proteomes" id="UP000287168">
    <property type="component" value="Unassembled WGS sequence"/>
</dbReference>
<accession>A0A3S3UBP3</accession>
<dbReference type="RefSeq" id="WP_128487053.1">
    <property type="nucleotide sequence ID" value="NZ_JBHLXB010000008.1"/>
</dbReference>
<dbReference type="EMBL" id="SBLC01000005">
    <property type="protein sequence ID" value="RWY43218.1"/>
    <property type="molecule type" value="Genomic_DNA"/>
</dbReference>
<sequence length="61" mass="6263">MMLKIAGLMLLVLAALAVFGRVRLGLPGARKPRSLAAARKCRSCGRPAIGKGRCGCGAPEA</sequence>
<organism evidence="1 2">
    <name type="scientific">Falsigemmobacter intermedius</name>
    <dbReference type="NCBI Taxonomy" id="1553448"/>
    <lineage>
        <taxon>Bacteria</taxon>
        <taxon>Pseudomonadati</taxon>
        <taxon>Pseudomonadota</taxon>
        <taxon>Alphaproteobacteria</taxon>
        <taxon>Rhodobacterales</taxon>
        <taxon>Paracoccaceae</taxon>
        <taxon>Falsigemmobacter</taxon>
    </lineage>
</organism>
<keyword evidence="2" id="KW-1185">Reference proteome</keyword>
<evidence type="ECO:0000313" key="1">
    <source>
        <dbReference type="EMBL" id="RWY43218.1"/>
    </source>
</evidence>
<dbReference type="OrthoDB" id="7866398at2"/>
<dbReference type="AlphaFoldDB" id="A0A3S3UBP3"/>
<proteinExistence type="predicted"/>